<reference evidence="1" key="1">
    <citation type="submission" date="2021-02" db="EMBL/GenBank/DDBJ databases">
        <title>First Annotated Genome of the Yellow-green Alga Tribonema minus.</title>
        <authorList>
            <person name="Mahan K.M."/>
        </authorList>
    </citation>
    <scope>NUCLEOTIDE SEQUENCE</scope>
    <source>
        <strain evidence="1">UTEX B ZZ1240</strain>
    </source>
</reference>
<sequence length="479" mass="53341">MSVGEAWRIYLRQRAAIWLEGVLVFRTFTTDDIKLAMCKSAHRSTPEKYKEHSVNILRDGTGIAAGASPRTHGLAQAIVRAATCEELLWRTHSYGDADLSVSYLSFCWPVLDWRLLDDFILFKQPGDTVGGNSGIPVNDCVKCLSSAAALGRLPTCASNCVQLSRAELRIVSNRCSNVVSLSSYNSTVAATQPPPDVLELLPRSLSVLLDTCCIGVSQWQLSRVEVLFRAMDKGRANDYVESTVNAINEKAIYMYDTIRYHTGLAIRKYIGNLKQQQSSWQRRKRNDLTAYLSIKIRDQRMVAVGRLPPDQDAGVLFATMMDSMLRGTWHIFESAIAGYLKMSNMSFDDFDSLDKETSLINVLINIRGKPVAQTGEHLRVRWVHFLAEALLKTSGFTISDVTRLELLAHLFVLVNSPSIDEPTSKKVGARRDSDGPLPTNVPLPSAMTRLYLTVLFVCREMCSITFGAVPDFCIGVRLC</sequence>
<accession>A0A835YKL1</accession>
<dbReference type="AlphaFoldDB" id="A0A835YKL1"/>
<gene>
    <name evidence="1" type="ORF">JKP88DRAFT_282453</name>
</gene>
<proteinExistence type="predicted"/>
<protein>
    <submittedName>
        <fullName evidence="1">Uncharacterized protein</fullName>
    </submittedName>
</protein>
<evidence type="ECO:0000313" key="2">
    <source>
        <dbReference type="Proteomes" id="UP000664859"/>
    </source>
</evidence>
<keyword evidence="2" id="KW-1185">Reference proteome</keyword>
<dbReference type="Proteomes" id="UP000664859">
    <property type="component" value="Unassembled WGS sequence"/>
</dbReference>
<organism evidence="1 2">
    <name type="scientific">Tribonema minus</name>
    <dbReference type="NCBI Taxonomy" id="303371"/>
    <lineage>
        <taxon>Eukaryota</taxon>
        <taxon>Sar</taxon>
        <taxon>Stramenopiles</taxon>
        <taxon>Ochrophyta</taxon>
        <taxon>PX clade</taxon>
        <taxon>Xanthophyceae</taxon>
        <taxon>Tribonematales</taxon>
        <taxon>Tribonemataceae</taxon>
        <taxon>Tribonema</taxon>
    </lineage>
</organism>
<evidence type="ECO:0000313" key="1">
    <source>
        <dbReference type="EMBL" id="KAG5176850.1"/>
    </source>
</evidence>
<name>A0A835YKL1_9STRA</name>
<comment type="caution">
    <text evidence="1">The sequence shown here is derived from an EMBL/GenBank/DDBJ whole genome shotgun (WGS) entry which is preliminary data.</text>
</comment>
<dbReference type="EMBL" id="JAFCMP010000532">
    <property type="protein sequence ID" value="KAG5176850.1"/>
    <property type="molecule type" value="Genomic_DNA"/>
</dbReference>